<gene>
    <name evidence="2" type="ORF">RIF29_21320</name>
</gene>
<feature type="region of interest" description="Disordered" evidence="1">
    <location>
        <begin position="162"/>
        <end position="198"/>
    </location>
</feature>
<sequence length="315" mass="35817">METLAEQNLGEKHEKPSFEEDDQKARSNKKVKTDEMRSDEVVEMVDIQKPSYREEACPESMVMKQPSEMEADLNTEAVTANDTENQAGISLVNASVITGKNNPSDSVQRIEMSEKIEGSEFGPWMMVQRPRRKFRNHKGEENLLINEIDSNRFNVLVHEEKDEGGVVQSSRGKQPVSSNDTLGHRKQSDASNNSMGHRNQKWRWDQLQDLIPPSIQSIIAAVVPPSVDAGADSITWAKENDGVFSIASAATLLHDTSHPGNLNGTSFIFRLVWRWKGPQRIRALLWKICHERLLTNTERYMEEKGLWGREPQHWS</sequence>
<accession>A0AAN9F746</accession>
<evidence type="ECO:0000313" key="3">
    <source>
        <dbReference type="Proteomes" id="UP001372338"/>
    </source>
</evidence>
<organism evidence="2 3">
    <name type="scientific">Crotalaria pallida</name>
    <name type="common">Smooth rattlebox</name>
    <name type="synonym">Crotalaria striata</name>
    <dbReference type="NCBI Taxonomy" id="3830"/>
    <lineage>
        <taxon>Eukaryota</taxon>
        <taxon>Viridiplantae</taxon>
        <taxon>Streptophyta</taxon>
        <taxon>Embryophyta</taxon>
        <taxon>Tracheophyta</taxon>
        <taxon>Spermatophyta</taxon>
        <taxon>Magnoliopsida</taxon>
        <taxon>eudicotyledons</taxon>
        <taxon>Gunneridae</taxon>
        <taxon>Pentapetalae</taxon>
        <taxon>rosids</taxon>
        <taxon>fabids</taxon>
        <taxon>Fabales</taxon>
        <taxon>Fabaceae</taxon>
        <taxon>Papilionoideae</taxon>
        <taxon>50 kb inversion clade</taxon>
        <taxon>genistoids sensu lato</taxon>
        <taxon>core genistoids</taxon>
        <taxon>Crotalarieae</taxon>
        <taxon>Crotalaria</taxon>
    </lineage>
</organism>
<name>A0AAN9F746_CROPI</name>
<feature type="compositionally biased region" description="Basic and acidic residues" evidence="1">
    <location>
        <begin position="9"/>
        <end position="18"/>
    </location>
</feature>
<dbReference type="EMBL" id="JAYWIO010000004">
    <property type="protein sequence ID" value="KAK7268618.1"/>
    <property type="molecule type" value="Genomic_DNA"/>
</dbReference>
<feature type="region of interest" description="Disordered" evidence="1">
    <location>
        <begin position="1"/>
        <end position="38"/>
    </location>
</feature>
<protein>
    <submittedName>
        <fullName evidence="2">Uncharacterized protein</fullName>
    </submittedName>
</protein>
<dbReference type="Proteomes" id="UP001372338">
    <property type="component" value="Unassembled WGS sequence"/>
</dbReference>
<comment type="caution">
    <text evidence="2">The sequence shown here is derived from an EMBL/GenBank/DDBJ whole genome shotgun (WGS) entry which is preliminary data.</text>
</comment>
<evidence type="ECO:0000313" key="2">
    <source>
        <dbReference type="EMBL" id="KAK7268618.1"/>
    </source>
</evidence>
<dbReference type="AlphaFoldDB" id="A0AAN9F746"/>
<reference evidence="2 3" key="1">
    <citation type="submission" date="2024-01" db="EMBL/GenBank/DDBJ databases">
        <title>The genomes of 5 underutilized Papilionoideae crops provide insights into root nodulation and disease resistanc.</title>
        <authorList>
            <person name="Yuan L."/>
        </authorList>
    </citation>
    <scope>NUCLEOTIDE SEQUENCE [LARGE SCALE GENOMIC DNA]</scope>
    <source>
        <strain evidence="2">ZHUSHIDOU_FW_LH</strain>
        <tissue evidence="2">Leaf</tissue>
    </source>
</reference>
<proteinExistence type="predicted"/>
<feature type="compositionally biased region" description="Polar residues" evidence="1">
    <location>
        <begin position="167"/>
        <end position="181"/>
    </location>
</feature>
<keyword evidence="3" id="KW-1185">Reference proteome</keyword>
<evidence type="ECO:0000256" key="1">
    <source>
        <dbReference type="SAM" id="MobiDB-lite"/>
    </source>
</evidence>